<feature type="domain" description="PBP" evidence="6">
    <location>
        <begin position="41"/>
        <end position="356"/>
    </location>
</feature>
<evidence type="ECO:0000256" key="1">
    <source>
        <dbReference type="ARBA" id="ARBA00008725"/>
    </source>
</evidence>
<evidence type="ECO:0000256" key="3">
    <source>
        <dbReference type="ARBA" id="ARBA00022592"/>
    </source>
</evidence>
<dbReference type="EMBL" id="JAYMRP010000004">
    <property type="protein sequence ID" value="MFB8772532.1"/>
    <property type="molecule type" value="Genomic_DNA"/>
</dbReference>
<dbReference type="Gene3D" id="3.40.190.10">
    <property type="entry name" value="Periplasmic binding protein-like II"/>
    <property type="match status" value="2"/>
</dbReference>
<dbReference type="InterPro" id="IPR024370">
    <property type="entry name" value="PBP_domain"/>
</dbReference>
<feature type="compositionally biased region" description="Gly residues" evidence="4">
    <location>
        <begin position="443"/>
        <end position="509"/>
    </location>
</feature>
<comment type="similarity">
    <text evidence="1">Belongs to the PstS family.</text>
</comment>
<organism evidence="7 8">
    <name type="scientific">Streptomyces broussonetiae</name>
    <dbReference type="NCBI Taxonomy" id="2686304"/>
    <lineage>
        <taxon>Bacteria</taxon>
        <taxon>Bacillati</taxon>
        <taxon>Actinomycetota</taxon>
        <taxon>Actinomycetes</taxon>
        <taxon>Kitasatosporales</taxon>
        <taxon>Streptomycetaceae</taxon>
        <taxon>Streptomyces</taxon>
    </lineage>
</organism>
<feature type="region of interest" description="Disordered" evidence="4">
    <location>
        <begin position="421"/>
        <end position="524"/>
    </location>
</feature>
<dbReference type="SUPFAM" id="SSF53850">
    <property type="entry name" value="Periplasmic binding protein-like II"/>
    <property type="match status" value="1"/>
</dbReference>
<accession>A0ABV5E6R4</accession>
<dbReference type="NCBIfam" id="TIGR00975">
    <property type="entry name" value="3a0107s03"/>
    <property type="match status" value="1"/>
</dbReference>
<dbReference type="Pfam" id="PF12849">
    <property type="entry name" value="PBP_like_2"/>
    <property type="match status" value="1"/>
</dbReference>
<protein>
    <submittedName>
        <fullName evidence="7">Phosphate ABC transporter substrate-binding protein PstS</fullName>
    </submittedName>
</protein>
<keyword evidence="5" id="KW-0472">Membrane</keyword>
<proteinExistence type="inferred from homology"/>
<feature type="transmembrane region" description="Helical" evidence="5">
    <location>
        <begin position="556"/>
        <end position="576"/>
    </location>
</feature>
<dbReference type="PROSITE" id="PS51257">
    <property type="entry name" value="PROKAR_LIPOPROTEIN"/>
    <property type="match status" value="1"/>
</dbReference>
<name>A0ABV5E6R4_9ACTN</name>
<keyword evidence="2" id="KW-0813">Transport</keyword>
<keyword evidence="5" id="KW-1133">Transmembrane helix</keyword>
<evidence type="ECO:0000259" key="6">
    <source>
        <dbReference type="Pfam" id="PF12849"/>
    </source>
</evidence>
<dbReference type="InterPro" id="IPR050962">
    <property type="entry name" value="Phosphate-bind_PstS"/>
</dbReference>
<comment type="caution">
    <text evidence="7">The sequence shown here is derived from an EMBL/GenBank/DDBJ whole genome shotgun (WGS) entry which is preliminary data.</text>
</comment>
<keyword evidence="8" id="KW-1185">Reference proteome</keyword>
<evidence type="ECO:0000256" key="2">
    <source>
        <dbReference type="ARBA" id="ARBA00022448"/>
    </source>
</evidence>
<evidence type="ECO:0000313" key="8">
    <source>
        <dbReference type="Proteomes" id="UP001585080"/>
    </source>
</evidence>
<dbReference type="Proteomes" id="UP001585080">
    <property type="component" value="Unassembled WGS sequence"/>
</dbReference>
<dbReference type="InterPro" id="IPR005673">
    <property type="entry name" value="ABC_phos-bd_PstS"/>
</dbReference>
<reference evidence="7 8" key="1">
    <citation type="submission" date="2024-01" db="EMBL/GenBank/DDBJ databases">
        <title>Genome mining of biosynthetic gene clusters to explore secondary metabolites of Streptomyces sp.</title>
        <authorList>
            <person name="Baig A."/>
            <person name="Ajitkumar Shintre N."/>
            <person name="Kumar H."/>
            <person name="Anbarasu A."/>
            <person name="Ramaiah S."/>
        </authorList>
    </citation>
    <scope>NUCLEOTIDE SEQUENCE [LARGE SCALE GENOMIC DNA]</scope>
    <source>
        <strain evidence="7 8">A57</strain>
    </source>
</reference>
<keyword evidence="5" id="KW-0812">Transmembrane</keyword>
<dbReference type="CDD" id="cd13565">
    <property type="entry name" value="PBP2_PstS"/>
    <property type="match status" value="1"/>
</dbReference>
<sequence>MIPAPVRRPRATRAYQALALFVALGCVLLAVHPPGAFAASYVKISGSGSTWSANAVEQWRRNVKQQGITVNYSAVGSTVGRNQFANGTSDFGVSEIPYGLTEFGTTDTPPQRKYAYMPIVAGGTSFMYNLRIGGRQVTNLRLSGEVLAKIFTGRLTMWNAPEIRADNPKLTLPARRIVPVVRSDGSGTTAQFTLWMSKQYGSLWNDYCRRAGKPTPCGLTSYFPNIPGSGFVAQSGSLGVAGYTKQPQAEGAITYVEYSYARNAGFPVVKVLNRAGYYVEPTASSVAVALTRARINDDPRSANYLTQNLDGVYTYSDRRTYPLSSYSYMIIPTKEEMGFTKAKGATLSAFNNYFLCEGQQQADRLGYSPLPINLVEAAMEQVRRIPGAETEKINIRNCNNPTFSSDGTNLLAKNAPYPQACDRKGTDQCAAGTGGAKQPTAPSGGGSGGGGGGSGSGGSGGGGGSGPGSGPGGSGSTGGTGATGGSGTTGGGGSTGGTGGTGGTDGAGPTGDATGGTVVDPDTGEVLGADQAVGDSSVVANPVTLGSGDALGLRTALMALSAVLLLGIVVGPPLVARLMAGRARRNGGAA</sequence>
<dbReference type="PANTHER" id="PTHR42996:SF1">
    <property type="entry name" value="PHOSPHATE-BINDING PROTEIN PSTS"/>
    <property type="match status" value="1"/>
</dbReference>
<evidence type="ECO:0000256" key="5">
    <source>
        <dbReference type="SAM" id="Phobius"/>
    </source>
</evidence>
<evidence type="ECO:0000313" key="7">
    <source>
        <dbReference type="EMBL" id="MFB8772532.1"/>
    </source>
</evidence>
<dbReference type="PANTHER" id="PTHR42996">
    <property type="entry name" value="PHOSPHATE-BINDING PROTEIN PSTS"/>
    <property type="match status" value="1"/>
</dbReference>
<evidence type="ECO:0000256" key="4">
    <source>
        <dbReference type="SAM" id="MobiDB-lite"/>
    </source>
</evidence>
<keyword evidence="3" id="KW-0592">Phosphate transport</keyword>
<dbReference type="RefSeq" id="WP_376731469.1">
    <property type="nucleotide sequence ID" value="NZ_JAYMRP010000004.1"/>
</dbReference>
<gene>
    <name evidence="7" type="primary">pstS</name>
    <name evidence="7" type="ORF">VSS16_07250</name>
</gene>